<dbReference type="EMBL" id="SOEG01000001">
    <property type="protein sequence ID" value="TDX59274.1"/>
    <property type="molecule type" value="Genomic_DNA"/>
</dbReference>
<reference evidence="1 2" key="1">
    <citation type="submission" date="2019-03" db="EMBL/GenBank/DDBJ databases">
        <title>Subsurface microbial communities from deep shales in Ohio and West Virginia, USA.</title>
        <authorList>
            <person name="Wrighton K."/>
        </authorList>
    </citation>
    <scope>NUCLEOTIDE SEQUENCE [LARGE SCALE GENOMIC DNA]</scope>
    <source>
        <strain evidence="1 2">MSL 6dP</strain>
    </source>
</reference>
<dbReference type="GO" id="GO:0015774">
    <property type="term" value="P:polysaccharide transport"/>
    <property type="evidence" value="ECO:0007669"/>
    <property type="project" value="InterPro"/>
</dbReference>
<dbReference type="Proteomes" id="UP000295832">
    <property type="component" value="Unassembled WGS sequence"/>
</dbReference>
<evidence type="ECO:0000313" key="1">
    <source>
        <dbReference type="EMBL" id="TDX59274.1"/>
    </source>
</evidence>
<dbReference type="GO" id="GO:0000271">
    <property type="term" value="P:polysaccharide biosynthetic process"/>
    <property type="evidence" value="ECO:0007669"/>
    <property type="project" value="InterPro"/>
</dbReference>
<keyword evidence="2" id="KW-1185">Reference proteome</keyword>
<dbReference type="InterPro" id="IPR043148">
    <property type="entry name" value="TagF_C"/>
</dbReference>
<name>A0A4R8HLM4_9FIRM</name>
<dbReference type="InterPro" id="IPR007833">
    <property type="entry name" value="Capsule_polysaccharide_synth"/>
</dbReference>
<dbReference type="AlphaFoldDB" id="A0A4R8HLM4"/>
<dbReference type="CDD" id="cd16438">
    <property type="entry name" value="beta_Kdo_transferase_KpsS_like"/>
    <property type="match status" value="1"/>
</dbReference>
<dbReference type="Gene3D" id="3.40.50.12580">
    <property type="match status" value="1"/>
</dbReference>
<dbReference type="Pfam" id="PF05159">
    <property type="entry name" value="Capsule_synth"/>
    <property type="match status" value="1"/>
</dbReference>
<evidence type="ECO:0000313" key="2">
    <source>
        <dbReference type="Proteomes" id="UP000295832"/>
    </source>
</evidence>
<gene>
    <name evidence="1" type="ORF">C7959_101161</name>
</gene>
<sequence>MSNFLFLRVGLFENISKELIKRNHKCYNLAFQLGELLSNAYTSQEYALFKVKKGNEYQIDDDELLKFPIFQFQYLRKILNTKPKEEIIQEYKKYMYVIEEYIEDNNIDIICVYNGSNWIEQLAIYIAKEYSLKVLYFEEGYFRPYTITCDDKGINYNSSIPKNREFYKKIKVNSSKFDKYLTKPINEELINLEKKDSLSLILKKLIGIIGYRLRLQPQVYIHNSFYDYLKIYLQKKLIKFKDMDQIKLPENYIFVPFQVHSDTQILFHSPQINDMLELVDIVVKYVNKFNKATQNNYKVVFKEHPKDITRISYNKLFRKYKDNDNIIFLKYFDTHKLIKESKLVITINSTVGIEALMNYKKVITLGNAFYNIDGIVNHCNNIDKLDTCIKETLNSNLNRELVNKFLYYLRFEYLIEGFWGCNNEITSTNIADKIETLI</sequence>
<proteinExistence type="predicted"/>
<dbReference type="RefSeq" id="WP_166667849.1">
    <property type="nucleotide sequence ID" value="NZ_SOEG01000001.1"/>
</dbReference>
<protein>
    <submittedName>
        <fullName evidence="1">Capsule polysaccharide modification protein KpsS</fullName>
    </submittedName>
</protein>
<comment type="caution">
    <text evidence="1">The sequence shown here is derived from an EMBL/GenBank/DDBJ whole genome shotgun (WGS) entry which is preliminary data.</text>
</comment>
<dbReference type="SUPFAM" id="SSF53756">
    <property type="entry name" value="UDP-Glycosyltransferase/glycogen phosphorylase"/>
    <property type="match status" value="1"/>
</dbReference>
<organism evidence="1 2">
    <name type="scientific">Orenia marismortui</name>
    <dbReference type="NCBI Taxonomy" id="46469"/>
    <lineage>
        <taxon>Bacteria</taxon>
        <taxon>Bacillati</taxon>
        <taxon>Bacillota</taxon>
        <taxon>Clostridia</taxon>
        <taxon>Halanaerobiales</taxon>
        <taxon>Halobacteroidaceae</taxon>
        <taxon>Orenia</taxon>
    </lineage>
</organism>
<accession>A0A4R8HLM4</accession>